<name>A0ABM3M5H2_BICAN</name>
<organism evidence="1 2">
    <name type="scientific">Bicyclus anynana</name>
    <name type="common">Squinting bush brown butterfly</name>
    <dbReference type="NCBI Taxonomy" id="110368"/>
    <lineage>
        <taxon>Eukaryota</taxon>
        <taxon>Metazoa</taxon>
        <taxon>Ecdysozoa</taxon>
        <taxon>Arthropoda</taxon>
        <taxon>Hexapoda</taxon>
        <taxon>Insecta</taxon>
        <taxon>Pterygota</taxon>
        <taxon>Neoptera</taxon>
        <taxon>Endopterygota</taxon>
        <taxon>Lepidoptera</taxon>
        <taxon>Glossata</taxon>
        <taxon>Ditrysia</taxon>
        <taxon>Papilionoidea</taxon>
        <taxon>Nymphalidae</taxon>
        <taxon>Satyrinae</taxon>
        <taxon>Satyrini</taxon>
        <taxon>Mycalesina</taxon>
        <taxon>Bicyclus</taxon>
    </lineage>
</organism>
<protein>
    <submittedName>
        <fullName evidence="2">Uncharacterized protein LOC128199688</fullName>
    </submittedName>
</protein>
<sequence>MTLWQFSETSQSLLRQCIEASTFDTNNRWIKKFGSKSDPLNKNEELSGYPNKDDIVTNHTANNMDVEDILTNHTENIKQVEDFWREVSELDPISHFDYIVEKCMENTNLYVFLAQKLPLISIEKLCKHVYQTENINPLFIEKFYTIFFPEFLKREPTRLSMHLLIEAKKNFVCFKYFLATIIKDTDLPDTILNDFISMLNIAEQTEFLVILSHTDIPKEVFVYHLITIHTVYKLGEKNSELQNYILSKLVEISDSCVTDKNYGRFLLDFLQSHRDYRTNISEIENIVESHRSAFRRPCLNILNEMK</sequence>
<keyword evidence="1" id="KW-1185">Reference proteome</keyword>
<dbReference type="Proteomes" id="UP001652582">
    <property type="component" value="Chromosome 27"/>
</dbReference>
<evidence type="ECO:0000313" key="2">
    <source>
        <dbReference type="RefSeq" id="XP_052746258.1"/>
    </source>
</evidence>
<gene>
    <name evidence="2" type="primary">LOC128199688</name>
</gene>
<accession>A0ABM3M5H2</accession>
<proteinExistence type="predicted"/>
<dbReference type="RefSeq" id="XP_052746258.1">
    <property type="nucleotide sequence ID" value="XM_052890298.1"/>
</dbReference>
<evidence type="ECO:0000313" key="1">
    <source>
        <dbReference type="Proteomes" id="UP001652582"/>
    </source>
</evidence>
<reference evidence="2" key="1">
    <citation type="submission" date="2025-08" db="UniProtKB">
        <authorList>
            <consortium name="RefSeq"/>
        </authorList>
    </citation>
    <scope>IDENTIFICATION</scope>
</reference>
<dbReference type="GeneID" id="128199688"/>